<dbReference type="InterPro" id="IPR027417">
    <property type="entry name" value="P-loop_NTPase"/>
</dbReference>
<dbReference type="GO" id="GO:0051301">
    <property type="term" value="P:cell division"/>
    <property type="evidence" value="ECO:0007669"/>
    <property type="project" value="UniProtKB-KW"/>
</dbReference>
<keyword evidence="3" id="KW-1185">Reference proteome</keyword>
<dbReference type="Proteomes" id="UP000267535">
    <property type="component" value="Unassembled WGS sequence"/>
</dbReference>
<evidence type="ECO:0000313" key="3">
    <source>
        <dbReference type="Proteomes" id="UP000267535"/>
    </source>
</evidence>
<feature type="region of interest" description="Disordered" evidence="1">
    <location>
        <begin position="1"/>
        <end position="20"/>
    </location>
</feature>
<accession>A0A3P1SKV0</accession>
<dbReference type="InterPro" id="IPR004596">
    <property type="entry name" value="Cell_div_suppressor_SulA"/>
</dbReference>
<feature type="compositionally biased region" description="Polar residues" evidence="1">
    <location>
        <begin position="1"/>
        <end position="12"/>
    </location>
</feature>
<reference evidence="2 3" key="1">
    <citation type="submission" date="2018-11" db="EMBL/GenBank/DDBJ databases">
        <title>The draft genome sequence of Amphritea balenae JAMM 1525T.</title>
        <authorList>
            <person name="Fang Z."/>
            <person name="Zhang Y."/>
            <person name="Han X."/>
        </authorList>
    </citation>
    <scope>NUCLEOTIDE SEQUENCE [LARGE SCALE GENOMIC DNA]</scope>
    <source>
        <strain evidence="2 3">JAMM 1525</strain>
    </source>
</reference>
<keyword evidence="2" id="KW-0131">Cell cycle</keyword>
<gene>
    <name evidence="2" type="ORF">EHS89_16505</name>
</gene>
<sequence length="152" mass="16413">MLQAANRYNHSEPTLPGLIRPVAPPQSDPAGLAGKVTEIVLQSSNFEQMTMLLPLLAQLSKDDRWFAWIAPPATLPKDLLEAAGIDLNKIMLLQPDQSHSTYQLACQALTAGTCHAVISWPGSLTNEQLHGLEAAASNGQSHGIVIRDRQLS</sequence>
<dbReference type="Pfam" id="PF03846">
    <property type="entry name" value="SulA"/>
    <property type="match status" value="1"/>
</dbReference>
<dbReference type="GO" id="GO:0009432">
    <property type="term" value="P:SOS response"/>
    <property type="evidence" value="ECO:0007669"/>
    <property type="project" value="InterPro"/>
</dbReference>
<comment type="caution">
    <text evidence="2">The sequence shown here is derived from an EMBL/GenBank/DDBJ whole genome shotgun (WGS) entry which is preliminary data.</text>
</comment>
<dbReference type="OrthoDB" id="9811176at2"/>
<evidence type="ECO:0000256" key="1">
    <source>
        <dbReference type="SAM" id="MobiDB-lite"/>
    </source>
</evidence>
<dbReference type="SUPFAM" id="SSF52540">
    <property type="entry name" value="P-loop containing nucleoside triphosphate hydrolases"/>
    <property type="match status" value="1"/>
</dbReference>
<dbReference type="EMBL" id="RQXV01000010">
    <property type="protein sequence ID" value="RRC97778.1"/>
    <property type="molecule type" value="Genomic_DNA"/>
</dbReference>
<dbReference type="GO" id="GO:0051782">
    <property type="term" value="P:negative regulation of cell division"/>
    <property type="evidence" value="ECO:0007669"/>
    <property type="project" value="InterPro"/>
</dbReference>
<protein>
    <submittedName>
        <fullName evidence="2">Cell division inhibitor</fullName>
    </submittedName>
</protein>
<keyword evidence="2" id="KW-0132">Cell division</keyword>
<evidence type="ECO:0000313" key="2">
    <source>
        <dbReference type="EMBL" id="RRC97778.1"/>
    </source>
</evidence>
<dbReference type="AlphaFoldDB" id="A0A3P1SKV0"/>
<proteinExistence type="predicted"/>
<organism evidence="2 3">
    <name type="scientific">Amphritea balenae</name>
    <dbReference type="NCBI Taxonomy" id="452629"/>
    <lineage>
        <taxon>Bacteria</taxon>
        <taxon>Pseudomonadati</taxon>
        <taxon>Pseudomonadota</taxon>
        <taxon>Gammaproteobacteria</taxon>
        <taxon>Oceanospirillales</taxon>
        <taxon>Oceanospirillaceae</taxon>
        <taxon>Amphritea</taxon>
    </lineage>
</organism>
<dbReference type="RefSeq" id="WP_124927274.1">
    <property type="nucleotide sequence ID" value="NZ_BMOH01000008.1"/>
</dbReference>
<name>A0A3P1SKV0_9GAMM</name>
<dbReference type="Gene3D" id="3.40.50.300">
    <property type="entry name" value="P-loop containing nucleotide triphosphate hydrolases"/>
    <property type="match status" value="1"/>
</dbReference>